<evidence type="ECO:0000313" key="4">
    <source>
        <dbReference type="EMBL" id="EMA03555.1"/>
    </source>
</evidence>
<dbReference type="Proteomes" id="UP000299011">
    <property type="component" value="Chromosome"/>
</dbReference>
<organism evidence="2 6">
    <name type="scientific">Haloferax mediterranei (strain ATCC 33500 / DSM 1411 / JCM 8866 / NBRC 14739 / NCIMB 2177 / R-4)</name>
    <name type="common">Halobacterium mediterranei</name>
    <dbReference type="NCBI Taxonomy" id="523841"/>
    <lineage>
        <taxon>Archaea</taxon>
        <taxon>Methanobacteriati</taxon>
        <taxon>Methanobacteriota</taxon>
        <taxon>Stenosarchaea group</taxon>
        <taxon>Halobacteria</taxon>
        <taxon>Halobacteriales</taxon>
        <taxon>Haloferacaceae</taxon>
        <taxon>Haloferax</taxon>
    </lineage>
</organism>
<dbReference type="EMBL" id="CP007551">
    <property type="protein sequence ID" value="AHZ21639.1"/>
    <property type="molecule type" value="Genomic_DNA"/>
</dbReference>
<dbReference type="GeneID" id="40156645"/>
<keyword evidence="1" id="KW-0812">Transmembrane</keyword>
<dbReference type="Proteomes" id="UP000011603">
    <property type="component" value="Unassembled WGS sequence"/>
</dbReference>
<accession>I3R445</accession>
<proteinExistence type="predicted"/>
<dbReference type="Proteomes" id="UP000006469">
    <property type="component" value="Chromosome"/>
</dbReference>
<protein>
    <submittedName>
        <fullName evidence="2">Uncharacterized protein</fullName>
    </submittedName>
</protein>
<reference evidence="5 9" key="6">
    <citation type="submission" date="2019-04" db="EMBL/GenBank/DDBJ databases">
        <title>Methylomes of two halophilic Archaea, Haloarcula marismortui and Haloferax mediterranei.</title>
        <authorList>
            <person name="DasSarma S."/>
            <person name="DasSarma P."/>
            <person name="DasSarma S."/>
            <person name="Fomenkov A."/>
            <person name="Vincze T."/>
            <person name="Anton B.P."/>
            <person name="Roberts R.J."/>
        </authorList>
    </citation>
    <scope>NUCLEOTIDE SEQUENCE [LARGE SCALE GENOMIC DNA]</scope>
    <source>
        <strain evidence="5">ATCC 33500</strain>
        <strain evidence="9">ATCC 33500 / DSM 1411 / JCM 8866 / NBRC 14739 / NCIMB 2177 / R-4</strain>
    </source>
</reference>
<evidence type="ECO:0000313" key="3">
    <source>
        <dbReference type="EMBL" id="AHZ21639.1"/>
    </source>
</evidence>
<evidence type="ECO:0000313" key="5">
    <source>
        <dbReference type="EMBL" id="QCQ75483.1"/>
    </source>
</evidence>
<reference evidence="3 8" key="4">
    <citation type="submission" date="2014-04" db="EMBL/GenBank/DDBJ databases">
        <title>Transcriptional profiles of Haloferax mediterranei on the basis of nitrogen availability.</title>
        <authorList>
            <person name="Bautista V."/>
        </authorList>
    </citation>
    <scope>NUCLEOTIDE SEQUENCE [LARGE SCALE GENOMIC DNA]</scope>
    <source>
        <strain evidence="3">ATCC 33500</strain>
        <strain evidence="8">ATCC 33500 / DSM 1411 / JCM 8866 / NBRC 14739 / NCIMB 2177 / R-4</strain>
    </source>
</reference>
<sequence length="67" mass="7641">MVKIHKHTANLIESKRRAVHQWAENLLVYAVIMFLFYGVLILSVVGFLAVVFAYIVSDDDVVEEMMG</sequence>
<gene>
    <name evidence="2" type="ordered locus">HFX_1293</name>
    <name evidence="3" type="ORF">BM92_02735</name>
    <name evidence="4" type="ORF">C439_04050</name>
    <name evidence="5" type="ORF">E6P09_09470</name>
</gene>
<dbReference type="EMBL" id="AOLO01000005">
    <property type="protein sequence ID" value="EMA03555.1"/>
    <property type="molecule type" value="Genomic_DNA"/>
</dbReference>
<evidence type="ECO:0000313" key="9">
    <source>
        <dbReference type="Proteomes" id="UP000299011"/>
    </source>
</evidence>
<reference evidence="2" key="5">
    <citation type="submission" date="2014-05" db="EMBL/GenBank/DDBJ databases">
        <authorList>
            <person name="Wang L."/>
            <person name="Yang H."/>
            <person name="Xiang H."/>
        </authorList>
    </citation>
    <scope>NUCLEOTIDE SEQUENCE</scope>
    <source>
        <strain evidence="2">CGMCC 1.2087</strain>
    </source>
</reference>
<evidence type="ECO:0000313" key="6">
    <source>
        <dbReference type="Proteomes" id="UP000006469"/>
    </source>
</evidence>
<evidence type="ECO:0000313" key="8">
    <source>
        <dbReference type="Proteomes" id="UP000027075"/>
    </source>
</evidence>
<dbReference type="KEGG" id="hme:HFX_1293"/>
<dbReference type="AlphaFoldDB" id="I3R445"/>
<keyword evidence="7" id="KW-1185">Reference proteome</keyword>
<dbReference type="RefSeq" id="WP_004057246.1">
    <property type="nucleotide sequence ID" value="NC_017941.2"/>
</dbReference>
<feature type="transmembrane region" description="Helical" evidence="1">
    <location>
        <begin position="26"/>
        <end position="56"/>
    </location>
</feature>
<dbReference type="EMBL" id="CP039139">
    <property type="protein sequence ID" value="QCQ75483.1"/>
    <property type="molecule type" value="Genomic_DNA"/>
</dbReference>
<keyword evidence="1" id="KW-0472">Membrane</keyword>
<reference evidence="2 6" key="2">
    <citation type="journal article" date="2012" name="J. Bacteriol.">
        <title>Complete genome sequence of the metabolically versatile halophilic archaeon Haloferax mediterranei, a poly(3-hydroxybutyrate-co-3-hydroxyvalerate) producer.</title>
        <authorList>
            <person name="Han J."/>
            <person name="Zhang F."/>
            <person name="Hou J."/>
            <person name="Liu X."/>
            <person name="Li M."/>
            <person name="Liu H."/>
            <person name="Cai L."/>
            <person name="Zhang B."/>
            <person name="Chen Y."/>
            <person name="Zhou J."/>
            <person name="Hu S."/>
            <person name="Xiang H."/>
        </authorList>
    </citation>
    <scope>NUCLEOTIDE SEQUENCE [LARGE SCALE GENOMIC DNA]</scope>
    <source>
        <strain evidence="6">ATCC 33500 / DSM 1411 / JCM 8866 / NBRC 14739 / NCIMB 2177 / R-4</strain>
        <strain evidence="2">CGMCC 1.2087</strain>
    </source>
</reference>
<evidence type="ECO:0000313" key="2">
    <source>
        <dbReference type="EMBL" id="AFK19005.1"/>
    </source>
</evidence>
<evidence type="ECO:0000313" key="7">
    <source>
        <dbReference type="Proteomes" id="UP000011603"/>
    </source>
</evidence>
<dbReference type="EMBL" id="CP001868">
    <property type="protein sequence ID" value="AFK19005.1"/>
    <property type="molecule type" value="Genomic_DNA"/>
</dbReference>
<dbReference type="Proteomes" id="UP000027075">
    <property type="component" value="Chromosome"/>
</dbReference>
<evidence type="ECO:0000256" key="1">
    <source>
        <dbReference type="SAM" id="Phobius"/>
    </source>
</evidence>
<dbReference type="HOGENOM" id="CLU_2802104_0_0_2"/>
<dbReference type="PaxDb" id="523841-HFX_1293"/>
<reference evidence="2" key="1">
    <citation type="journal article" date="2012" name="Appl. Environ. Microbiol.">
        <title>Identification of the haloarchaeal phasin (PhaP) that functions in polyhydroxyalkanoate accumulation and granule formation in Haloferax mediterranei.</title>
        <authorList>
            <person name="Cai S."/>
            <person name="Cai L."/>
            <person name="Liu H."/>
            <person name="Liu X."/>
            <person name="Han J."/>
            <person name="Zhou J."/>
            <person name="Xiang H."/>
        </authorList>
    </citation>
    <scope>NUCLEOTIDE SEQUENCE</scope>
    <source>
        <strain evidence="2">CGMCC 1.2087</strain>
    </source>
</reference>
<name>I3R445_HALMT</name>
<reference evidence="4 7" key="3">
    <citation type="journal article" date="2014" name="PLoS Genet.">
        <title>Phylogenetically driven sequencing of extremely halophilic archaea reveals strategies for static and dynamic osmo-response.</title>
        <authorList>
            <person name="Becker E.A."/>
            <person name="Seitzer P.M."/>
            <person name="Tritt A."/>
            <person name="Larsen D."/>
            <person name="Krusor M."/>
            <person name="Yao A.I."/>
            <person name="Wu D."/>
            <person name="Madern D."/>
            <person name="Eisen J.A."/>
            <person name="Darling A.E."/>
            <person name="Facciotti M.T."/>
        </authorList>
    </citation>
    <scope>NUCLEOTIDE SEQUENCE [LARGE SCALE GENOMIC DNA]</scope>
    <source>
        <strain evidence="4">ATCC 33500</strain>
        <strain evidence="7">ATCC 33500 / DSM 1411 / JCM 8866 / NBRC 14739 / NCIMB 2177 / R-4</strain>
    </source>
</reference>
<keyword evidence="1" id="KW-1133">Transmembrane helix</keyword>